<dbReference type="PROSITE" id="PS50158">
    <property type="entry name" value="ZF_CCHC"/>
    <property type="match status" value="1"/>
</dbReference>
<dbReference type="InterPro" id="IPR041577">
    <property type="entry name" value="RT_RNaseH_2"/>
</dbReference>
<dbReference type="STRING" id="75913.A0A0K0F4T8"/>
<dbReference type="InterPro" id="IPR036397">
    <property type="entry name" value="RNaseH_sf"/>
</dbReference>
<dbReference type="GO" id="GO:0004519">
    <property type="term" value="F:endonuclease activity"/>
    <property type="evidence" value="ECO:0007669"/>
    <property type="project" value="UniProtKB-KW"/>
</dbReference>
<accession>A0A0K0F4T8</accession>
<evidence type="ECO:0000256" key="7">
    <source>
        <dbReference type="PROSITE-ProRule" id="PRU00047"/>
    </source>
</evidence>
<dbReference type="GO" id="GO:0008270">
    <property type="term" value="F:zinc ion binding"/>
    <property type="evidence" value="ECO:0007669"/>
    <property type="project" value="UniProtKB-KW"/>
</dbReference>
<dbReference type="Gene3D" id="3.30.420.10">
    <property type="entry name" value="Ribonuclease H-like superfamily/Ribonuclease H"/>
    <property type="match status" value="1"/>
</dbReference>
<dbReference type="GO" id="GO:0003676">
    <property type="term" value="F:nucleic acid binding"/>
    <property type="evidence" value="ECO:0007669"/>
    <property type="project" value="InterPro"/>
</dbReference>
<dbReference type="Pfam" id="PF17919">
    <property type="entry name" value="RT_RNaseH_2"/>
    <property type="match status" value="1"/>
</dbReference>
<keyword evidence="5" id="KW-0378">Hydrolase</keyword>
<dbReference type="EC" id="2.7.7.49" evidence="1"/>
<keyword evidence="7" id="KW-0479">Metal-binding</keyword>
<evidence type="ECO:0000256" key="1">
    <source>
        <dbReference type="ARBA" id="ARBA00012493"/>
    </source>
</evidence>
<evidence type="ECO:0000256" key="6">
    <source>
        <dbReference type="ARBA" id="ARBA00023268"/>
    </source>
</evidence>
<keyword evidence="7" id="KW-0862">Zinc</keyword>
<dbReference type="FunFam" id="3.30.70.270:FF:000020">
    <property type="entry name" value="Transposon Tf2-6 polyprotein-like Protein"/>
    <property type="match status" value="1"/>
</dbReference>
<dbReference type="GO" id="GO:0003964">
    <property type="term" value="F:RNA-directed DNA polymerase activity"/>
    <property type="evidence" value="ECO:0007669"/>
    <property type="project" value="UniProtKB-EC"/>
</dbReference>
<dbReference type="InterPro" id="IPR043502">
    <property type="entry name" value="DNA/RNA_pol_sf"/>
</dbReference>
<dbReference type="PROSITE" id="PS50994">
    <property type="entry name" value="INTEGRASE"/>
    <property type="match status" value="1"/>
</dbReference>
<reference evidence="12" key="2">
    <citation type="submission" date="2015-08" db="UniProtKB">
        <authorList>
            <consortium name="WormBaseParasite"/>
        </authorList>
    </citation>
    <scope>IDENTIFICATION</scope>
</reference>
<feature type="domain" description="CCHC-type" evidence="9">
    <location>
        <begin position="336"/>
        <end position="350"/>
    </location>
</feature>
<dbReference type="PANTHER" id="PTHR37984">
    <property type="entry name" value="PROTEIN CBG26694"/>
    <property type="match status" value="1"/>
</dbReference>
<dbReference type="InterPro" id="IPR021109">
    <property type="entry name" value="Peptidase_aspartic_dom_sf"/>
</dbReference>
<dbReference type="InterPro" id="IPR050951">
    <property type="entry name" value="Retrovirus_Pol_polyprotein"/>
</dbReference>
<keyword evidence="3" id="KW-0548">Nucleotidyltransferase</keyword>
<dbReference type="WBParaSite" id="SVE_0382800.1">
    <property type="protein sequence ID" value="SVE_0382800.1"/>
    <property type="gene ID" value="SVE_0382800"/>
</dbReference>
<dbReference type="Gene3D" id="3.10.10.10">
    <property type="entry name" value="HIV Type 1 Reverse Transcriptase, subunit A, domain 1"/>
    <property type="match status" value="1"/>
</dbReference>
<dbReference type="Gene3D" id="2.40.70.10">
    <property type="entry name" value="Acid Proteases"/>
    <property type="match status" value="1"/>
</dbReference>
<dbReference type="Gene3D" id="3.30.70.270">
    <property type="match status" value="3"/>
</dbReference>
<protein>
    <recommendedName>
        <fullName evidence="1">RNA-directed DNA polymerase</fullName>
        <ecNumber evidence="1">2.7.7.49</ecNumber>
    </recommendedName>
</protein>
<sequence length="1589" mass="184014">MDLTSLFQLIILKFRKENSKTDRFRNFARLIVSGERERITKNHIKNNISNIADTIFKELCAERNICYTRVPVVTEDKEIRFADDDNYLYYETKTINWLSIIKINQSIELNDITIEDTLDTISSNIFDTIKNFINNSNEFVENISLVHQIVVNPINLLLLAIGGRMLEDQEYEIVKKCMNLALENLKIELSGEEKEELLTLCLEKGDCDAVRITKLVKKNITEKKDLSIKKELLTVKMSGWMNYPIYCQREGSIVSYVKRLKAVLAIDKITEKYERNSHTWNKLFDHKDRIQSNQEIVSVLVPYWAFLKVNKNSKKGEKYEKFDKAKSGNQQQFSGKCHSCGIVGHRSKNCQVKKTEAVPGNQKKFNMNAKRIQNHDNLEERIRKLTEENEKQKLMIQRMIDERQEDFACMRVQIKKEKSSIDLKELNKDANTLKMREIMTGEEKGPVEFYLPVELERYGKGKVVQTEGLLDTGSSRSICPLKVALRLGFEKEQLECTSKETLMLANNGSWNTLGKVIVKLRITGVDVEVKTTFLVVDDSEICDKYERYELILGSSTLAALKMSLDFDEEAVYVFNRQVFVLSSASGEKSKESSRRIVSSQLGEELRTNLIDKYPSIIRRENELLSECVVKIPVLKVNVNENEMPVVARYNVPFRKKQIMDLQIKQWEKDGIVEKSDDILIQMNVLVVPKVNEVEKLVNEDKTIMNRNGTSVMMSNMNLQDYRTCLDCRPVNKILAAPDPGKISKTLTFNQQKILLSKCKLFSKLDLASYYLQLSFDEPKEGELDSRRILGFLNPLTGESYRFKRLPFGLSCAPQYAQYVIDSIISAYWTPKLEFNNVVCSEDEFTKEKERMKKLMESDSELLSFLKKVGMHQSEVDEKLNERKLVEELEESKNYDERIKKLDYNDHHGDELNFDGKLREKINSLDVQNGNYAVILPYQDDILIGTNDNVKYHCEVLDDICQLLTKSRLCLNIKKCVFAVKQIEYLSIIIDADEGCKPAMKFVDPIMSYERPKSSKSVRRFLGLVQYLRPWIKEFAKNTMELTSLLRKGRRFTWTQTCEKEFLKVKEMIKDISYLKLPMANKEYYLMTDASQGAEGGTLFQFCDVVKKLRPVAYYSKKTSYGKSVPPLMIELRALVHAVHHFSEIIECSRTLVLTDHLNLVRIWNGSSHEYSYLFKYLMALAEYPLSIHFVPGVAQIFSDALSRQYALRITGEEQGNLIEKSQKILLPVKLENPEEETKRKWFDAFHTNFGHASYSRSYPLLRRRVGWKGISKHYKMFLEKCVSCGNAEDPKDGKVFMSAKPVDEPMVKVMWDLLGPLLSDENGFRYAVVGIDLCTKYGFIEFSKTCMADEVKQCIERACIYPFGCAQTFMSDGAHYFMKVGKLLKDDYGCNWEIGVAHQHRHQSDVERFLLTIQKSARKLITDVYTQSIWPEVLRKIVYYYNNVPHSTTTSTPHMLFFGWEIYHKIDVDENMDVNYIMDSNRNEAIRQMAWKINRDVVAVTRNKLIQSENASAHQPSRAERLVAGAKVMLKQHNFKDKMMKFTPTWESGFVIKGKDDERNVYFVTKVNATSGRFRKVGLNQIKLDPNQN</sequence>
<keyword evidence="6" id="KW-0511">Multifunctional enzyme</keyword>
<keyword evidence="8" id="KW-0175">Coiled coil</keyword>
<dbReference type="InterPro" id="IPR041588">
    <property type="entry name" value="Integrase_H2C2"/>
</dbReference>
<dbReference type="Proteomes" id="UP000035680">
    <property type="component" value="Unassembled WGS sequence"/>
</dbReference>
<dbReference type="PANTHER" id="PTHR37984:SF5">
    <property type="entry name" value="PROTEIN NYNRIN-LIKE"/>
    <property type="match status" value="1"/>
</dbReference>
<dbReference type="SUPFAM" id="SSF53098">
    <property type="entry name" value="Ribonuclease H-like"/>
    <property type="match status" value="1"/>
</dbReference>
<evidence type="ECO:0000259" key="10">
    <source>
        <dbReference type="PROSITE" id="PS50994"/>
    </source>
</evidence>
<dbReference type="GO" id="GO:0015074">
    <property type="term" value="P:DNA integration"/>
    <property type="evidence" value="ECO:0007669"/>
    <property type="project" value="InterPro"/>
</dbReference>
<dbReference type="GO" id="GO:0042575">
    <property type="term" value="C:DNA polymerase complex"/>
    <property type="evidence" value="ECO:0007669"/>
    <property type="project" value="UniProtKB-ARBA"/>
</dbReference>
<evidence type="ECO:0000256" key="2">
    <source>
        <dbReference type="ARBA" id="ARBA00022679"/>
    </source>
</evidence>
<dbReference type="InterPro" id="IPR012337">
    <property type="entry name" value="RNaseH-like_sf"/>
</dbReference>
<evidence type="ECO:0000256" key="4">
    <source>
        <dbReference type="ARBA" id="ARBA00022722"/>
    </source>
</evidence>
<dbReference type="InterPro" id="IPR001878">
    <property type="entry name" value="Znf_CCHC"/>
</dbReference>
<evidence type="ECO:0000256" key="8">
    <source>
        <dbReference type="SAM" id="Coils"/>
    </source>
</evidence>
<evidence type="ECO:0000259" key="9">
    <source>
        <dbReference type="PROSITE" id="PS50158"/>
    </source>
</evidence>
<keyword evidence="4" id="KW-0540">Nuclease</keyword>
<dbReference type="InterPro" id="IPR001584">
    <property type="entry name" value="Integrase_cat-core"/>
</dbReference>
<reference evidence="11" key="1">
    <citation type="submission" date="2014-07" db="EMBL/GenBank/DDBJ databases">
        <authorList>
            <person name="Martin A.A"/>
            <person name="De Silva N."/>
        </authorList>
    </citation>
    <scope>NUCLEOTIDE SEQUENCE</scope>
</reference>
<feature type="domain" description="Integrase catalytic" evidence="10">
    <location>
        <begin position="1297"/>
        <end position="1461"/>
    </location>
</feature>
<keyword evidence="7" id="KW-0863">Zinc-finger</keyword>
<evidence type="ECO:0000313" key="12">
    <source>
        <dbReference type="WBParaSite" id="SVE_0382800.1"/>
    </source>
</evidence>
<dbReference type="SUPFAM" id="SSF56672">
    <property type="entry name" value="DNA/RNA polymerases"/>
    <property type="match status" value="2"/>
</dbReference>
<evidence type="ECO:0000313" key="11">
    <source>
        <dbReference type="Proteomes" id="UP000035680"/>
    </source>
</evidence>
<organism evidence="11 12">
    <name type="scientific">Strongyloides venezuelensis</name>
    <name type="common">Threadworm</name>
    <dbReference type="NCBI Taxonomy" id="75913"/>
    <lineage>
        <taxon>Eukaryota</taxon>
        <taxon>Metazoa</taxon>
        <taxon>Ecdysozoa</taxon>
        <taxon>Nematoda</taxon>
        <taxon>Chromadorea</taxon>
        <taxon>Rhabditida</taxon>
        <taxon>Tylenchina</taxon>
        <taxon>Panagrolaimomorpha</taxon>
        <taxon>Strongyloidoidea</taxon>
        <taxon>Strongyloididae</taxon>
        <taxon>Strongyloides</taxon>
    </lineage>
</organism>
<keyword evidence="11" id="KW-1185">Reference proteome</keyword>
<dbReference type="CDD" id="cd00303">
    <property type="entry name" value="retropepsin_like"/>
    <property type="match status" value="1"/>
</dbReference>
<evidence type="ECO:0000256" key="3">
    <source>
        <dbReference type="ARBA" id="ARBA00022695"/>
    </source>
</evidence>
<name>A0A0K0F4T8_STRVS</name>
<keyword evidence="2" id="KW-0808">Transferase</keyword>
<evidence type="ECO:0000256" key="5">
    <source>
        <dbReference type="ARBA" id="ARBA00022759"/>
    </source>
</evidence>
<dbReference type="Gene3D" id="1.10.340.70">
    <property type="match status" value="1"/>
</dbReference>
<dbReference type="InterPro" id="IPR043128">
    <property type="entry name" value="Rev_trsase/Diguanyl_cyclase"/>
</dbReference>
<proteinExistence type="predicted"/>
<keyword evidence="5" id="KW-0255">Endonuclease</keyword>
<feature type="coiled-coil region" evidence="8">
    <location>
        <begin position="368"/>
        <end position="436"/>
    </location>
</feature>
<dbReference type="Pfam" id="PF17921">
    <property type="entry name" value="Integrase_H2C2"/>
    <property type="match status" value="1"/>
</dbReference>